<name>E1QFT3_DESB2</name>
<dbReference type="SMART" id="SM01360">
    <property type="entry name" value="A2M"/>
    <property type="match status" value="1"/>
</dbReference>
<dbReference type="eggNOG" id="COG2373">
    <property type="taxonomic scope" value="Bacteria"/>
</dbReference>
<dbReference type="Pfam" id="PF00207">
    <property type="entry name" value="A2M"/>
    <property type="match status" value="1"/>
</dbReference>
<dbReference type="InterPro" id="IPR041203">
    <property type="entry name" value="Bact_A2M_MG5"/>
</dbReference>
<evidence type="ECO:0000313" key="5">
    <source>
        <dbReference type="Proteomes" id="UP000009047"/>
    </source>
</evidence>
<dbReference type="InterPro" id="IPR051802">
    <property type="entry name" value="YfhM-like"/>
</dbReference>
<feature type="domain" description="Alpha-2-macroglobulin bait region" evidence="2">
    <location>
        <begin position="962"/>
        <end position="1114"/>
    </location>
</feature>
<dbReference type="InterPro" id="IPR021868">
    <property type="entry name" value="Alpha_2_Macroglob_MG3"/>
</dbReference>
<dbReference type="Pfam" id="PF17972">
    <property type="entry name" value="bMG5"/>
    <property type="match status" value="1"/>
</dbReference>
<keyword evidence="5" id="KW-1185">Reference proteome</keyword>
<proteinExistence type="predicted"/>
<dbReference type="KEGG" id="dbr:Deba_1175"/>
<dbReference type="STRING" id="644282.Deba_1175"/>
<protein>
    <submittedName>
        <fullName evidence="4">Alpha-2-macroglobulin domain protein</fullName>
    </submittedName>
</protein>
<organism evidence="4 5">
    <name type="scientific">Desulfarculus baarsii (strain ATCC 33931 / DSM 2075 / LMG 7858 / VKM B-1802 / 2st14)</name>
    <dbReference type="NCBI Taxonomy" id="644282"/>
    <lineage>
        <taxon>Bacteria</taxon>
        <taxon>Pseudomonadati</taxon>
        <taxon>Thermodesulfobacteriota</taxon>
        <taxon>Desulfarculia</taxon>
        <taxon>Desulfarculales</taxon>
        <taxon>Desulfarculaceae</taxon>
        <taxon>Desulfarculus</taxon>
    </lineage>
</organism>
<dbReference type="Proteomes" id="UP000009047">
    <property type="component" value="Chromosome"/>
</dbReference>
<dbReference type="InterPro" id="IPR041246">
    <property type="entry name" value="Bact_MG10"/>
</dbReference>
<dbReference type="Gene3D" id="2.60.40.3710">
    <property type="match status" value="1"/>
</dbReference>
<feature type="domain" description="Alpha-2-macroglobulin" evidence="3">
    <location>
        <begin position="1174"/>
        <end position="1264"/>
    </location>
</feature>
<evidence type="ECO:0000313" key="4">
    <source>
        <dbReference type="EMBL" id="ADK84543.1"/>
    </source>
</evidence>
<dbReference type="InterPro" id="IPR001599">
    <property type="entry name" value="Macroglobln_a2"/>
</dbReference>
<dbReference type="OrthoDB" id="9767116at2"/>
<gene>
    <name evidence="4" type="ordered locus">Deba_1175</name>
</gene>
<dbReference type="PANTHER" id="PTHR40094:SF1">
    <property type="entry name" value="UBIQUITIN DOMAIN-CONTAINING PROTEIN"/>
    <property type="match status" value="1"/>
</dbReference>
<dbReference type="EMBL" id="CP002085">
    <property type="protein sequence ID" value="ADK84543.1"/>
    <property type="molecule type" value="Genomic_DNA"/>
</dbReference>
<dbReference type="GO" id="GO:0004866">
    <property type="term" value="F:endopeptidase inhibitor activity"/>
    <property type="evidence" value="ECO:0007669"/>
    <property type="project" value="InterPro"/>
</dbReference>
<dbReference type="InterPro" id="IPR011625">
    <property type="entry name" value="A2M_N_BRD"/>
</dbReference>
<dbReference type="HOGENOM" id="CLU_002018_0_0_7"/>
<dbReference type="PANTHER" id="PTHR40094">
    <property type="entry name" value="ALPHA-2-MACROGLOBULIN HOMOLOG"/>
    <property type="match status" value="1"/>
</dbReference>
<dbReference type="InterPro" id="IPR008930">
    <property type="entry name" value="Terpenoid_cyclase/PrenylTrfase"/>
</dbReference>
<evidence type="ECO:0000259" key="2">
    <source>
        <dbReference type="SMART" id="SM01359"/>
    </source>
</evidence>
<dbReference type="SMART" id="SM01359">
    <property type="entry name" value="A2M_N_2"/>
    <property type="match status" value="1"/>
</dbReference>
<sequence length="1853" mass="196406">MKNRGMWAKARRGSWAGMLLLAGLCLLAGPTWAKIEGPAALKVLSLLPAGQTERLSQIVVVFDQPMVALGAAKQDEASAPLRLEPMPPGAFRWLDPQTLAYILDKPIAGATRIKLTVPAGAKALSGAVLAQAVEAFAATPPLTVTEFGPQAGEELGPKPQIRLTINQPARLESLRAKLSLSVNGRPVAATVDYEPPPQWQDGSQGLAASYIVSPVESLPIDAKVNLLVAPGVMPADGDMPSSEAFSADYTSFGATRLNKWEMSRAVLGGLDPAASLTLEFNNPVKMADLLAKLRIEPALELPTAEPEESGSCWISLDLPFQPGQKYRLTIEPGLTDDYGAKSLKAQSIELAIGQRNPIMALGPEMGVIEPPGVAPLRVRNLAAVDLGLRFFGPEQAVPALAAEQERPWDAKPKPLRAGQEGVVLKRLKIKAPANQSILRPLDLAALLGRSPRGGLVLMDARATWPDEEGKPVERVQRSLVQVSDLGLSLKLGADGGLAWLTSLSGGGPLEGVALELRDRKNRVLWKGLSDAQGLAQLPALAQLDPAPDKERSWRDPVVYLLARRGEDFAVLPGDWGADLVYELPYQVNYVGPQGSPPLAAHALVQLPLYQPGQQVRFVVYARRHAAQGLVAAHPLTARVLVKDPYGRIVFEQKADANPYGALACELKLGQDARLGAHAISLMVGKDEISAGGFQVASFRPPDFKVELNAPAAHVGAGPLGQARVDAQYLFGAPVAGGKAQLKAGQEPTTFAPARLADYAVGDLPLPGQEPNQNKDLGQQDAALDASGQAKFGLPAAEPLPGLPVNVRLEAAASDVAGVTHVAVSNVVAHPAQFYLGVKTPLLASAGAAAKIELLAAGVDNQALAASAVSVKAYRQWWETVRERGPGGYYRYLGQARRQEVFSQTLDLAAEGGGFDFTPPQAGTYVIVAEAKDAAGRLSRSASYLWASGPGQAGWERFDGHRLELVAQNDDLAPGQSAKILIKNPFAKATALISVERRGVRRVQVRQIEGPAPVIDVAVEQADAPGVYVGVLLIRGRVAEPVRMGVDLGKPQVRIGYVALNVRRPGGGLAAKVSVDAEQARPGQEIRATVEVSRDGAPAPAQVTLLAVDERVLTAAGDDNSYDPNQTFGRMDGLAVLTADARTQVIGKVLASQKGEGGAGGGGLGQAVRQRFHPAVFWLAMGQTDAHGRLTAAFRLPDTLTAYRVVAVAADKLDGFAMAKAQVRASRPLQVLSALPRFVTSGDRLQARFVVQNLGRAPLKARVELKAVGLHISDPAAQELDLPPGGGGRTVGFWVTAERPGTAVLDVRASAGDELDAARYSLAVNPRAALVTTAASGALRPDGGQKSAATPLELPVGARPGRGGLVVNLAPSLAPAMARPTQMLVEYPFDCWEQRLSRAAARALRLGEGPALGLTPAPDDLAAVQATMALAMDYQTSSGGFAYWRGQDSAELFLSAYTLLADGQIAQAGPKLGDDERKRLIEYLRQTLNERRPGQRRDFYYATSEALAIWALASAGQNARAALESALTRLDGLGPFGLAALIQAAAAGKTPGALETLLARLEPLADVTATEAHFTTINPEGMKLALGSTLRDNAAVLWALCAARPDHPLAAKLARWVAGRLADQESISTQEAVFGLWALRAYLRQAGAQGGPLNVAVSLAGRELLQGGFADGRQGPLTARMVRDLLAPGQRQELVVSAKGQGALFWTARLAYEPGGNPNKPINAGLRLARFLSAPDGGEPPWRLTQRVECFITVAVSQTRHHVAVEVPYPAGLEPERAAFAAQDDAGAWPWLWRELCKDGLLLYAPQLNPGVYSYRFVLRAVAPGSFVMRPARAEEMYAPEVFGQTAEETVEVR</sequence>
<dbReference type="Pfam" id="PF11974">
    <property type="entry name" value="bMG3"/>
    <property type="match status" value="1"/>
</dbReference>
<dbReference type="Gene3D" id="2.60.40.1930">
    <property type="match status" value="1"/>
</dbReference>
<dbReference type="Gene3D" id="1.50.10.20">
    <property type="match status" value="1"/>
</dbReference>
<evidence type="ECO:0000259" key="3">
    <source>
        <dbReference type="SMART" id="SM01360"/>
    </source>
</evidence>
<dbReference type="SUPFAM" id="SSF48239">
    <property type="entry name" value="Terpenoid cyclases/Protein prenyltransferases"/>
    <property type="match status" value="1"/>
</dbReference>
<dbReference type="RefSeq" id="WP_013257997.1">
    <property type="nucleotide sequence ID" value="NC_014365.1"/>
</dbReference>
<reference evidence="4 5" key="1">
    <citation type="journal article" date="2010" name="Stand. Genomic Sci.">
        <title>Complete genome sequence of Desulfarculus baarsii type strain (2st14).</title>
        <authorList>
            <person name="Sun H."/>
            <person name="Spring S."/>
            <person name="Lapidus A."/>
            <person name="Davenport K."/>
            <person name="Del Rio T.G."/>
            <person name="Tice H."/>
            <person name="Nolan M."/>
            <person name="Copeland A."/>
            <person name="Cheng J.F."/>
            <person name="Lucas S."/>
            <person name="Tapia R."/>
            <person name="Goodwin L."/>
            <person name="Pitluck S."/>
            <person name="Ivanova N."/>
            <person name="Pagani I."/>
            <person name="Mavromatis K."/>
            <person name="Ovchinnikova G."/>
            <person name="Pati A."/>
            <person name="Chen A."/>
            <person name="Palaniappan K."/>
            <person name="Hauser L."/>
            <person name="Chang Y.J."/>
            <person name="Jeffries C.D."/>
            <person name="Detter J.C."/>
            <person name="Han C."/>
            <person name="Rohde M."/>
            <person name="Brambilla E."/>
            <person name="Goker M."/>
            <person name="Woyke T."/>
            <person name="Bristow J."/>
            <person name="Eisen J.A."/>
            <person name="Markowitz V."/>
            <person name="Hugenholtz P."/>
            <person name="Kyrpides N.C."/>
            <person name="Klenk H.P."/>
            <person name="Land M."/>
        </authorList>
    </citation>
    <scope>NUCLEOTIDE SEQUENCE [LARGE SCALE GENOMIC DNA]</scope>
    <source>
        <strain evidence="5">ATCC 33931 / DSM 2075 / LMG 7858 / VKM B-1802 / 2st14</strain>
    </source>
</reference>
<accession>E1QFT3</accession>
<dbReference type="Pfam" id="PF17973">
    <property type="entry name" value="bMG10"/>
    <property type="match status" value="1"/>
</dbReference>
<dbReference type="Pfam" id="PF07703">
    <property type="entry name" value="A2M_BRD"/>
    <property type="match status" value="1"/>
</dbReference>
<evidence type="ECO:0000256" key="1">
    <source>
        <dbReference type="ARBA" id="ARBA00022729"/>
    </source>
</evidence>
<keyword evidence="1" id="KW-0732">Signal</keyword>